<sequence>MTKCFSGSAAHLAEYLAPSILLGQPVKNPSLFEKIIIRTLRIKWLLTTVKPQEQQFIMGKIHN</sequence>
<keyword evidence="2" id="KW-1185">Reference proteome</keyword>
<name>A0A1U7H909_9CYAN</name>
<evidence type="ECO:0000313" key="2">
    <source>
        <dbReference type="Proteomes" id="UP000186868"/>
    </source>
</evidence>
<dbReference type="AlphaFoldDB" id="A0A1U7H909"/>
<comment type="caution">
    <text evidence="1">The sequence shown here is derived from an EMBL/GenBank/DDBJ whole genome shotgun (WGS) entry which is preliminary data.</text>
</comment>
<evidence type="ECO:0000313" key="1">
    <source>
        <dbReference type="EMBL" id="OKH20069.1"/>
    </source>
</evidence>
<dbReference type="Proteomes" id="UP000186868">
    <property type="component" value="Unassembled WGS sequence"/>
</dbReference>
<organism evidence="1 2">
    <name type="scientific">Hydrococcus rivularis NIES-593</name>
    <dbReference type="NCBI Taxonomy" id="1921803"/>
    <lineage>
        <taxon>Bacteria</taxon>
        <taxon>Bacillati</taxon>
        <taxon>Cyanobacteriota</taxon>
        <taxon>Cyanophyceae</taxon>
        <taxon>Pleurocapsales</taxon>
        <taxon>Hydrococcaceae</taxon>
        <taxon>Hydrococcus</taxon>
    </lineage>
</organism>
<reference evidence="1 2" key="1">
    <citation type="submission" date="2016-11" db="EMBL/GenBank/DDBJ databases">
        <title>Draft Genome Sequences of Nine Cyanobacterial Strains from Diverse Habitats.</title>
        <authorList>
            <person name="Zhu T."/>
            <person name="Hou S."/>
            <person name="Lu X."/>
            <person name="Hess W.R."/>
        </authorList>
    </citation>
    <scope>NUCLEOTIDE SEQUENCE [LARGE SCALE GENOMIC DNA]</scope>
    <source>
        <strain evidence="1 2">NIES-593</strain>
    </source>
</reference>
<accession>A0A1U7H909</accession>
<proteinExistence type="predicted"/>
<protein>
    <submittedName>
        <fullName evidence="1">Uncharacterized protein</fullName>
    </submittedName>
</protein>
<gene>
    <name evidence="1" type="ORF">NIES593_20000</name>
</gene>
<dbReference type="EMBL" id="MRCB01000035">
    <property type="protein sequence ID" value="OKH20069.1"/>
    <property type="molecule type" value="Genomic_DNA"/>
</dbReference>